<gene>
    <name evidence="1" type="ORF">B2M26_13225</name>
</gene>
<dbReference type="Proteomes" id="UP000190229">
    <property type="component" value="Unassembled WGS sequence"/>
</dbReference>
<sequence>MLYDENASCHFAIGNAYPTRIVNGQHMDPEELVKRG</sequence>
<dbReference type="GO" id="GO:0004177">
    <property type="term" value="F:aminopeptidase activity"/>
    <property type="evidence" value="ECO:0007669"/>
    <property type="project" value="InterPro"/>
</dbReference>
<reference evidence="1 2" key="1">
    <citation type="submission" date="2017-02" db="EMBL/GenBank/DDBJ databases">
        <title>Draft genome of Acidibacillus ferrooxidans Huett2.</title>
        <authorList>
            <person name="Schopf S."/>
        </authorList>
    </citation>
    <scope>NUCLEOTIDE SEQUENCE [LARGE SCALE GENOMIC DNA]</scope>
    <source>
        <strain evidence="1 2">Huett2</strain>
    </source>
</reference>
<dbReference type="Pfam" id="PF02073">
    <property type="entry name" value="Peptidase_M29"/>
    <property type="match status" value="1"/>
</dbReference>
<keyword evidence="2" id="KW-1185">Reference proteome</keyword>
<dbReference type="OrthoDB" id="9803993at2"/>
<dbReference type="InterPro" id="IPR000787">
    <property type="entry name" value="Peptidase_M29"/>
</dbReference>
<protein>
    <submittedName>
        <fullName evidence="1">Uncharacterized protein</fullName>
    </submittedName>
</protein>
<comment type="caution">
    <text evidence="1">The sequence shown here is derived from an EMBL/GenBank/DDBJ whole genome shotgun (WGS) entry which is preliminary data.</text>
</comment>
<dbReference type="SUPFAM" id="SSF144052">
    <property type="entry name" value="Thermophilic metalloprotease-like"/>
    <property type="match status" value="1"/>
</dbReference>
<name>A0A1V4EQK6_9BACL</name>
<organism evidence="1 2">
    <name type="scientific">Ferroacidibacillus organovorans</name>
    <dbReference type="NCBI Taxonomy" id="1765683"/>
    <lineage>
        <taxon>Bacteria</taxon>
        <taxon>Bacillati</taxon>
        <taxon>Bacillota</taxon>
        <taxon>Bacilli</taxon>
        <taxon>Bacillales</taxon>
        <taxon>Alicyclobacillaceae</taxon>
        <taxon>Ferroacidibacillus</taxon>
    </lineage>
</organism>
<dbReference type="GO" id="GO:0006508">
    <property type="term" value="P:proteolysis"/>
    <property type="evidence" value="ECO:0007669"/>
    <property type="project" value="InterPro"/>
</dbReference>
<accession>A0A1V4EQK6</accession>
<evidence type="ECO:0000313" key="2">
    <source>
        <dbReference type="Proteomes" id="UP000190229"/>
    </source>
</evidence>
<proteinExistence type="predicted"/>
<dbReference type="EMBL" id="MWPS01000043">
    <property type="protein sequence ID" value="OPG15206.1"/>
    <property type="molecule type" value="Genomic_DNA"/>
</dbReference>
<dbReference type="AlphaFoldDB" id="A0A1V4EQK6"/>
<evidence type="ECO:0000313" key="1">
    <source>
        <dbReference type="EMBL" id="OPG15206.1"/>
    </source>
</evidence>